<keyword evidence="3" id="KW-1185">Reference proteome</keyword>
<evidence type="ECO:0000256" key="1">
    <source>
        <dbReference type="SAM" id="MobiDB-lite"/>
    </source>
</evidence>
<name>A0A444V840_ACIRT</name>
<reference evidence="2 3" key="1">
    <citation type="submission" date="2019-01" db="EMBL/GenBank/DDBJ databases">
        <title>Draft Genome and Complete Hox-Cluster Characterization of the Sterlet Sturgeon (Acipenser ruthenus).</title>
        <authorList>
            <person name="Wei Q."/>
        </authorList>
    </citation>
    <scope>NUCLEOTIDE SEQUENCE [LARGE SCALE GENOMIC DNA]</scope>
    <source>
        <strain evidence="2">WHYD16114868_AA</strain>
        <tissue evidence="2">Blood</tissue>
    </source>
</reference>
<sequence>MDLLGPVDGHQRKHAKKRARVNKTGFVDQHEIRVLSSSRLRQREERKREEEEVTPQELKAIRAYNQKMRLDAVRATYGAATVALTFCPLWVVKCLCMNCRFVYHPRGKAWVCEEHMVSHICLERKSCFSLFLLLRCNPEAMREHRCIFVSSANGGPDEVPRRTQPPHFEDYRDSMRLTKTNEKSSLIRKIITEAVEPIVAFANTITQEEFNRSYQRKQKASRWCKADGRSGAASTSETEGCASHEPTKKRGWTWAEGPVAGELANKVAVGLLQRLIFVLFYYDELNYLIGLLCKTLDKKEDFKRVIVVPILCLYKTLDVSELEYDVQTMVGMFFKKTKAVTHSLYTTTDKKCLEILHKHRHKMLKVHRYVYLYDIEDALARQQVALR</sequence>
<accession>A0A444V840</accession>
<protein>
    <submittedName>
        <fullName evidence="2">Uncharacterized protein</fullName>
    </submittedName>
</protein>
<dbReference type="AlphaFoldDB" id="A0A444V840"/>
<dbReference type="Proteomes" id="UP000289886">
    <property type="component" value="Unassembled WGS sequence"/>
</dbReference>
<comment type="caution">
    <text evidence="2">The sequence shown here is derived from an EMBL/GenBank/DDBJ whole genome shotgun (WGS) entry which is preliminary data.</text>
</comment>
<organism evidence="2 3">
    <name type="scientific">Acipenser ruthenus</name>
    <name type="common">Sterlet sturgeon</name>
    <dbReference type="NCBI Taxonomy" id="7906"/>
    <lineage>
        <taxon>Eukaryota</taxon>
        <taxon>Metazoa</taxon>
        <taxon>Chordata</taxon>
        <taxon>Craniata</taxon>
        <taxon>Vertebrata</taxon>
        <taxon>Euteleostomi</taxon>
        <taxon>Actinopterygii</taxon>
        <taxon>Chondrostei</taxon>
        <taxon>Acipenseriformes</taxon>
        <taxon>Acipenseridae</taxon>
        <taxon>Acipenser</taxon>
    </lineage>
</organism>
<proteinExistence type="predicted"/>
<evidence type="ECO:0000313" key="2">
    <source>
        <dbReference type="EMBL" id="RXM96558.1"/>
    </source>
</evidence>
<evidence type="ECO:0000313" key="3">
    <source>
        <dbReference type="Proteomes" id="UP000289886"/>
    </source>
</evidence>
<dbReference type="EMBL" id="SCEB01001571">
    <property type="protein sequence ID" value="RXM96558.1"/>
    <property type="molecule type" value="Genomic_DNA"/>
</dbReference>
<gene>
    <name evidence="2" type="ORF">EOD39_15544</name>
</gene>
<feature type="compositionally biased region" description="Basic residues" evidence="1">
    <location>
        <begin position="11"/>
        <end position="20"/>
    </location>
</feature>
<feature type="region of interest" description="Disordered" evidence="1">
    <location>
        <begin position="1"/>
        <end position="20"/>
    </location>
</feature>